<feature type="region of interest" description="Disordered" evidence="2">
    <location>
        <begin position="259"/>
        <end position="305"/>
    </location>
</feature>
<feature type="region of interest" description="Disordered" evidence="2">
    <location>
        <begin position="770"/>
        <end position="790"/>
    </location>
</feature>
<feature type="compositionally biased region" description="Acidic residues" evidence="2">
    <location>
        <begin position="284"/>
        <end position="293"/>
    </location>
</feature>
<protein>
    <submittedName>
        <fullName evidence="3">Uncharacterized protein</fullName>
    </submittedName>
</protein>
<feature type="region of interest" description="Disordered" evidence="2">
    <location>
        <begin position="137"/>
        <end position="168"/>
    </location>
</feature>
<reference evidence="3" key="1">
    <citation type="submission" date="2015-11" db="EMBL/GenBank/DDBJ databases">
        <title>De novo transcriptome assembly of four potential Pierce s Disease insect vectors from Arizona vineyards.</title>
        <authorList>
            <person name="Tassone E.E."/>
        </authorList>
    </citation>
    <scope>NUCLEOTIDE SEQUENCE</scope>
</reference>
<feature type="non-terminal residue" evidence="3">
    <location>
        <position position="884"/>
    </location>
</feature>
<sequence length="884" mass="98319">HLDACDNNGWTAEDYAMIGGHEQLAIELKVPQNAPDLPVTNVEIVMISNTVDMDNSQSEDVVVLSEEREPVENDGDTQIIKSAIKSPPYVRRRSLMALGTLESHRESFVENGNGHESEDMSFLPSATNNIVEVEPVKAGSDTEWDSDDSLPLDRSLPPPPDFPDSSLESNLPLPEFILTPDSSLPHIPELIITPDRRSRITLERTPSLDLTDSEVMETNKVALNETLERGEKLKETEEIWESNHTALVTGVVNNNLLTEGSVSPIHDTGQVKSKSDDSERNDNPSEDGAETFDETMKESKEGIRESYSLDNLDECSKCCGVESCQSCERLNSEQYSSGYSLNSKTNNNQIQSQSLDSLEEESLIGTVVKRNVFHESHSLELLDEGKKLSRHHARNKSVSVTTYHWSKSVDVLSKPCKTEGSCVDSQRIDAQLQCYDEALRELAEEQKVKEDLLNRALEIKPSTKSNLNQSISCDVLQPKVSLIQKPLVTNQRATTSFTSQPLYGSSFEGCCSSSTSKDDHRRVKKSNTFDAFNSKFSYQEIVPTKRTLDANPIVIGNQNLITLGTQPKDLDSAGISSPEKYLPAYSMKLSSCKQRSSSTSSKGKRGSFENKLKYYNSLELPSRIEREKETKSESNICEVINKKKSLTAPSTSERHNEVQIHAGVGQGTYTEHEYKAIELPKAPPRVKKSIRKEKSEGDKRRRSEEKGAIKKGIARSISVNVNLKTEEKSRKDIVENKEPFLSEKSESDSEWSELPVHNKRKQFIAMRGVVADSEDSNEEDPPFWLSTGKNGCFSRQDTVIHNLNAAVTNEGKKDSDGEKSGGEGNEDTNSSDTGSVSISHSEATPSHSYVLKSHQSVLKDHLKQATEDKARLEELSAKLKEQTE</sequence>
<feature type="coiled-coil region" evidence="1">
    <location>
        <begin position="855"/>
        <end position="882"/>
    </location>
</feature>
<proteinExistence type="predicted"/>
<feature type="compositionally biased region" description="Acidic residues" evidence="2">
    <location>
        <begin position="772"/>
        <end position="781"/>
    </location>
</feature>
<feature type="compositionally biased region" description="Basic and acidic residues" evidence="2">
    <location>
        <begin position="692"/>
        <end position="708"/>
    </location>
</feature>
<keyword evidence="1" id="KW-0175">Coiled coil</keyword>
<dbReference type="EMBL" id="GECU01001867">
    <property type="protein sequence ID" value="JAT05840.1"/>
    <property type="molecule type" value="Transcribed_RNA"/>
</dbReference>
<feature type="non-terminal residue" evidence="3">
    <location>
        <position position="1"/>
    </location>
</feature>
<name>A0A1B6K302_9HEMI</name>
<evidence type="ECO:0000256" key="1">
    <source>
        <dbReference type="SAM" id="Coils"/>
    </source>
</evidence>
<feature type="compositionally biased region" description="Basic and acidic residues" evidence="2">
    <location>
        <begin position="724"/>
        <end position="747"/>
    </location>
</feature>
<feature type="compositionally biased region" description="Basic and acidic residues" evidence="2">
    <location>
        <begin position="273"/>
        <end position="283"/>
    </location>
</feature>
<feature type="region of interest" description="Disordered" evidence="2">
    <location>
        <begin position="804"/>
        <end position="852"/>
    </location>
</feature>
<feature type="compositionally biased region" description="Polar residues" evidence="2">
    <location>
        <begin position="827"/>
        <end position="847"/>
    </location>
</feature>
<gene>
    <name evidence="3" type="ORF">g.8428</name>
</gene>
<feature type="compositionally biased region" description="Basic and acidic residues" evidence="2">
    <location>
        <begin position="810"/>
        <end position="821"/>
    </location>
</feature>
<evidence type="ECO:0000313" key="3">
    <source>
        <dbReference type="EMBL" id="JAT05840.1"/>
    </source>
</evidence>
<evidence type="ECO:0000256" key="2">
    <source>
        <dbReference type="SAM" id="MobiDB-lite"/>
    </source>
</evidence>
<dbReference type="AlphaFoldDB" id="A0A1B6K302"/>
<feature type="region of interest" description="Disordered" evidence="2">
    <location>
        <begin position="680"/>
        <end position="758"/>
    </location>
</feature>
<feature type="coiled-coil region" evidence="1">
    <location>
        <begin position="425"/>
        <end position="455"/>
    </location>
</feature>
<feature type="compositionally biased region" description="Basic and acidic residues" evidence="2">
    <location>
        <begin position="294"/>
        <end position="304"/>
    </location>
</feature>
<accession>A0A1B6K302</accession>
<organism evidence="3">
    <name type="scientific">Homalodisca liturata</name>
    <dbReference type="NCBI Taxonomy" id="320908"/>
    <lineage>
        <taxon>Eukaryota</taxon>
        <taxon>Metazoa</taxon>
        <taxon>Ecdysozoa</taxon>
        <taxon>Arthropoda</taxon>
        <taxon>Hexapoda</taxon>
        <taxon>Insecta</taxon>
        <taxon>Pterygota</taxon>
        <taxon>Neoptera</taxon>
        <taxon>Paraneoptera</taxon>
        <taxon>Hemiptera</taxon>
        <taxon>Auchenorrhyncha</taxon>
        <taxon>Membracoidea</taxon>
        <taxon>Cicadellidae</taxon>
        <taxon>Cicadellinae</taxon>
        <taxon>Proconiini</taxon>
        <taxon>Homalodisca</taxon>
    </lineage>
</organism>